<feature type="transmembrane region" description="Helical" evidence="5">
    <location>
        <begin position="188"/>
        <end position="207"/>
    </location>
</feature>
<reference evidence="7" key="2">
    <citation type="submission" date="2024-04" db="EMBL/GenBank/DDBJ databases">
        <authorList>
            <person name="Chen Y."/>
            <person name="Shah S."/>
            <person name="Dougan E. K."/>
            <person name="Thang M."/>
            <person name="Chan C."/>
        </authorList>
    </citation>
    <scope>NUCLEOTIDE SEQUENCE [LARGE SCALE GENOMIC DNA]</scope>
</reference>
<protein>
    <submittedName>
        <fullName evidence="8">RNA helicase</fullName>
    </submittedName>
</protein>
<organism evidence="6">
    <name type="scientific">Cladocopium goreaui</name>
    <dbReference type="NCBI Taxonomy" id="2562237"/>
    <lineage>
        <taxon>Eukaryota</taxon>
        <taxon>Sar</taxon>
        <taxon>Alveolata</taxon>
        <taxon>Dinophyceae</taxon>
        <taxon>Suessiales</taxon>
        <taxon>Symbiodiniaceae</taxon>
        <taxon>Cladocopium</taxon>
    </lineage>
</organism>
<keyword evidence="9" id="KW-1185">Reference proteome</keyword>
<keyword evidence="8" id="KW-0547">Nucleotide-binding</keyword>
<dbReference type="EMBL" id="CAMXCT030006634">
    <property type="protein sequence ID" value="CAL4804735.1"/>
    <property type="molecule type" value="Genomic_DNA"/>
</dbReference>
<keyword evidence="8" id="KW-0378">Hydrolase</keyword>
<evidence type="ECO:0000256" key="4">
    <source>
        <dbReference type="ARBA" id="ARBA00023136"/>
    </source>
</evidence>
<evidence type="ECO:0000256" key="1">
    <source>
        <dbReference type="ARBA" id="ARBA00004141"/>
    </source>
</evidence>
<evidence type="ECO:0000256" key="5">
    <source>
        <dbReference type="RuleBase" id="RU004379"/>
    </source>
</evidence>
<evidence type="ECO:0000313" key="6">
    <source>
        <dbReference type="EMBL" id="CAI4017423.1"/>
    </source>
</evidence>
<evidence type="ECO:0000256" key="3">
    <source>
        <dbReference type="ARBA" id="ARBA00022989"/>
    </source>
</evidence>
<dbReference type="PANTHER" id="PTHR23291">
    <property type="entry name" value="BAX INHIBITOR-RELATED"/>
    <property type="match status" value="1"/>
</dbReference>
<keyword evidence="2 5" id="KW-0812">Transmembrane</keyword>
<evidence type="ECO:0000313" key="8">
    <source>
        <dbReference type="EMBL" id="CAL4804735.1"/>
    </source>
</evidence>
<evidence type="ECO:0000256" key="2">
    <source>
        <dbReference type="ARBA" id="ARBA00022692"/>
    </source>
</evidence>
<proteinExistence type="inferred from homology"/>
<feature type="transmembrane region" description="Helical" evidence="5">
    <location>
        <begin position="123"/>
        <end position="145"/>
    </location>
</feature>
<name>A0A9P1M1S3_9DINO</name>
<comment type="caution">
    <text evidence="6">The sequence shown here is derived from an EMBL/GenBank/DDBJ whole genome shotgun (WGS) entry which is preliminary data.</text>
</comment>
<keyword evidence="8" id="KW-0067">ATP-binding</keyword>
<accession>A0A9P1M1S3</accession>
<dbReference type="GO" id="GO:0016020">
    <property type="term" value="C:membrane"/>
    <property type="evidence" value="ECO:0007669"/>
    <property type="project" value="UniProtKB-SubCell"/>
</dbReference>
<feature type="transmembrane region" description="Helical" evidence="5">
    <location>
        <begin position="62"/>
        <end position="88"/>
    </location>
</feature>
<dbReference type="InterPro" id="IPR006214">
    <property type="entry name" value="Bax_inhibitor_1-related"/>
</dbReference>
<dbReference type="EMBL" id="CAMXCT020006634">
    <property type="protein sequence ID" value="CAL1170798.1"/>
    <property type="molecule type" value="Genomic_DNA"/>
</dbReference>
<keyword evidence="3 5" id="KW-1133">Transmembrane helix</keyword>
<dbReference type="GO" id="GO:0004386">
    <property type="term" value="F:helicase activity"/>
    <property type="evidence" value="ECO:0007669"/>
    <property type="project" value="UniProtKB-KW"/>
</dbReference>
<reference evidence="6" key="1">
    <citation type="submission" date="2022-10" db="EMBL/GenBank/DDBJ databases">
        <authorList>
            <person name="Chen Y."/>
            <person name="Dougan E. K."/>
            <person name="Chan C."/>
            <person name="Rhodes N."/>
            <person name="Thang M."/>
        </authorList>
    </citation>
    <scope>NUCLEOTIDE SEQUENCE</scope>
</reference>
<keyword evidence="4 5" id="KW-0472">Membrane</keyword>
<evidence type="ECO:0000313" key="7">
    <source>
        <dbReference type="EMBL" id="CAL1170798.1"/>
    </source>
</evidence>
<comment type="similarity">
    <text evidence="5">Belongs to the BI1 family.</text>
</comment>
<dbReference type="AlphaFoldDB" id="A0A9P1M1S3"/>
<feature type="transmembrane region" description="Helical" evidence="5">
    <location>
        <begin position="227"/>
        <end position="249"/>
    </location>
</feature>
<comment type="subcellular location">
    <subcellularLocation>
        <location evidence="1">Membrane</location>
        <topology evidence="1">Multi-pass membrane protein</topology>
    </subcellularLocation>
</comment>
<evidence type="ECO:0000313" key="9">
    <source>
        <dbReference type="Proteomes" id="UP001152797"/>
    </source>
</evidence>
<dbReference type="PANTHER" id="PTHR23291:SF47">
    <property type="entry name" value="TRANSMEMBRANE BAX INHIBITOR MOTIF CONTAINING 7"/>
    <property type="match status" value="1"/>
</dbReference>
<gene>
    <name evidence="6" type="ORF">C1SCF055_LOCUS42067</name>
</gene>
<feature type="transmembrane region" description="Helical" evidence="5">
    <location>
        <begin position="157"/>
        <end position="182"/>
    </location>
</feature>
<dbReference type="Pfam" id="PF01027">
    <property type="entry name" value="Bax1-I"/>
    <property type="match status" value="1"/>
</dbReference>
<keyword evidence="8" id="KW-0347">Helicase</keyword>
<dbReference type="EMBL" id="CAMXCT010006634">
    <property type="protein sequence ID" value="CAI4017423.1"/>
    <property type="molecule type" value="Genomic_DNA"/>
</dbReference>
<sequence>MAPKESTPLMDPGTVPGDLAEITDTAVRHGFIRKVFGILGAQLVATSVVAGSIAVLGAKLVVYNPVLVSVLMVLSMVMLISMTCVFICCPDTMRTTPQNYILLSLFTLAEAVLVGFICVQYTIQSVLVTFAVTALVTLALMLFSLQTTYDFTGFLPYMFAGCLVLMFMGLAISISAAFGAAGSGAFKVLNIVYASFGALFFSFYIILDTQLILGGKHSKFRFQLDDYCMAAINIYLDIVQLFLFLLQLLGERK</sequence>
<feature type="transmembrane region" description="Helical" evidence="5">
    <location>
        <begin position="35"/>
        <end position="56"/>
    </location>
</feature>
<dbReference type="OrthoDB" id="7933078at2759"/>
<dbReference type="Proteomes" id="UP001152797">
    <property type="component" value="Unassembled WGS sequence"/>
</dbReference>
<feature type="transmembrane region" description="Helical" evidence="5">
    <location>
        <begin position="100"/>
        <end position="117"/>
    </location>
</feature>